<dbReference type="AlphaFoldDB" id="A0A4Q9GZW7"/>
<comment type="caution">
    <text evidence="1">The sequence shown here is derived from an EMBL/GenBank/DDBJ whole genome shotgun (WGS) entry which is preliminary data.</text>
</comment>
<dbReference type="PROSITE" id="PS51257">
    <property type="entry name" value="PROKAR_LIPOPROTEIN"/>
    <property type="match status" value="1"/>
</dbReference>
<organism evidence="1 2">
    <name type="scientific">Glaciihabitans arcticus</name>
    <dbReference type="NCBI Taxonomy" id="2668039"/>
    <lineage>
        <taxon>Bacteria</taxon>
        <taxon>Bacillati</taxon>
        <taxon>Actinomycetota</taxon>
        <taxon>Actinomycetes</taxon>
        <taxon>Micrococcales</taxon>
        <taxon>Microbacteriaceae</taxon>
        <taxon>Glaciihabitans</taxon>
    </lineage>
</organism>
<reference evidence="2" key="1">
    <citation type="submission" date="2019-02" db="EMBL/GenBank/DDBJ databases">
        <title>Glaciihabitans arcticus sp. nov., a psychrotolerant bacterium isolated from polar soil.</title>
        <authorList>
            <person name="Dahal R.H."/>
        </authorList>
    </citation>
    <scope>NUCLEOTIDE SEQUENCE [LARGE SCALE GENOMIC DNA]</scope>
    <source>
        <strain evidence="2">RP-3-7</strain>
    </source>
</reference>
<sequence>MKSTTGKVAALLVVGALTLSGCSLIGEVGQVGGSMAEEAALNAELDALRGRIIDLDGVTDATATLEIEGDYEFYVEFAVTADELSEPVAAQIVEEIGDAFSAGTLAKQNGFVGLEAADDSSLSWNTLALVGQDLSGEVEYWFALQEAFGSPLRVGLYGEDQAAGDAPYLSSIATYAPGATPDWDSLRAVPDTTGAARTWQLYGVDVVGSLPPEPVTDVLADLTSTLGESFGMQWDGPKEALTVAVYSAELTTGTPVEQTPAWDALRDAVALLAVAPVRSSTFSYYGEDQSGKFAVHLGVCEGGLRETPLDASFLAALTAAGALDGVEAAPGICLPA</sequence>
<evidence type="ECO:0000313" key="2">
    <source>
        <dbReference type="Proteomes" id="UP000294194"/>
    </source>
</evidence>
<proteinExistence type="predicted"/>
<protein>
    <submittedName>
        <fullName evidence="1">Uncharacterized protein</fullName>
    </submittedName>
</protein>
<name>A0A4Q9GZW7_9MICO</name>
<keyword evidence="2" id="KW-1185">Reference proteome</keyword>
<dbReference type="Proteomes" id="UP000294194">
    <property type="component" value="Unassembled WGS sequence"/>
</dbReference>
<accession>A0A4Q9GZW7</accession>
<dbReference type="RefSeq" id="WP_130982059.1">
    <property type="nucleotide sequence ID" value="NZ_SISG01000001.1"/>
</dbReference>
<evidence type="ECO:0000313" key="1">
    <source>
        <dbReference type="EMBL" id="TBN57950.1"/>
    </source>
</evidence>
<gene>
    <name evidence="1" type="ORF">EYE40_11375</name>
</gene>
<dbReference type="EMBL" id="SISG01000001">
    <property type="protein sequence ID" value="TBN57950.1"/>
    <property type="molecule type" value="Genomic_DNA"/>
</dbReference>